<evidence type="ECO:0000313" key="1">
    <source>
        <dbReference type="EMBL" id="CAH1972468.1"/>
    </source>
</evidence>
<name>A0A9P0KE79_ACAOB</name>
<evidence type="ECO:0000313" key="2">
    <source>
        <dbReference type="Proteomes" id="UP001152888"/>
    </source>
</evidence>
<accession>A0A9P0KE79</accession>
<dbReference type="EMBL" id="CAKOFQ010006799">
    <property type="protein sequence ID" value="CAH1972468.1"/>
    <property type="molecule type" value="Genomic_DNA"/>
</dbReference>
<dbReference type="OrthoDB" id="6779804at2759"/>
<proteinExistence type="predicted"/>
<comment type="caution">
    <text evidence="1">The sequence shown here is derived from an EMBL/GenBank/DDBJ whole genome shotgun (WGS) entry which is preliminary data.</text>
</comment>
<keyword evidence="2" id="KW-1185">Reference proteome</keyword>
<protein>
    <submittedName>
        <fullName evidence="1">Uncharacterized protein</fullName>
    </submittedName>
</protein>
<dbReference type="Proteomes" id="UP001152888">
    <property type="component" value="Unassembled WGS sequence"/>
</dbReference>
<organism evidence="1 2">
    <name type="scientific">Acanthoscelides obtectus</name>
    <name type="common">Bean weevil</name>
    <name type="synonym">Bruchus obtectus</name>
    <dbReference type="NCBI Taxonomy" id="200917"/>
    <lineage>
        <taxon>Eukaryota</taxon>
        <taxon>Metazoa</taxon>
        <taxon>Ecdysozoa</taxon>
        <taxon>Arthropoda</taxon>
        <taxon>Hexapoda</taxon>
        <taxon>Insecta</taxon>
        <taxon>Pterygota</taxon>
        <taxon>Neoptera</taxon>
        <taxon>Endopterygota</taxon>
        <taxon>Coleoptera</taxon>
        <taxon>Polyphaga</taxon>
        <taxon>Cucujiformia</taxon>
        <taxon>Chrysomeloidea</taxon>
        <taxon>Chrysomelidae</taxon>
        <taxon>Bruchinae</taxon>
        <taxon>Bruchini</taxon>
        <taxon>Acanthoscelides</taxon>
    </lineage>
</organism>
<dbReference type="AlphaFoldDB" id="A0A9P0KE79"/>
<sequence>MSQEKRVKYTDPNFEETVPRWFEEVDSEDKENVSECEDNLEILSETGSIISLNEISGSDDENNLQATNIILVKNGFRWSMDEPPKTKTASRNIVVKAPGIKGNAKHIANVLQAWQTLFQTPMIDSIVIYTNLEISRQRDNYKDAKFVDPTDSVEILALIGLLYISGARKDAHLSICEMFSKQSSKIYYYYE</sequence>
<reference evidence="1" key="1">
    <citation type="submission" date="2022-03" db="EMBL/GenBank/DDBJ databases">
        <authorList>
            <person name="Sayadi A."/>
        </authorList>
    </citation>
    <scope>NUCLEOTIDE SEQUENCE</scope>
</reference>
<gene>
    <name evidence="1" type="ORF">ACAOBT_LOCUS10019</name>
</gene>